<dbReference type="EMBL" id="CP094669">
    <property type="protein sequence ID" value="UOG73482.1"/>
    <property type="molecule type" value="Genomic_DNA"/>
</dbReference>
<accession>A0ABY4CUQ5</accession>
<name>A0ABY4CUQ5_9BACT</name>
<evidence type="ECO:0000313" key="1">
    <source>
        <dbReference type="EMBL" id="UOG73482.1"/>
    </source>
</evidence>
<organism evidence="1 2">
    <name type="scientific">Hymenobacter tibetensis</name>
    <dbReference type="NCBI Taxonomy" id="497967"/>
    <lineage>
        <taxon>Bacteria</taxon>
        <taxon>Pseudomonadati</taxon>
        <taxon>Bacteroidota</taxon>
        <taxon>Cytophagia</taxon>
        <taxon>Cytophagales</taxon>
        <taxon>Hymenobacteraceae</taxon>
        <taxon>Hymenobacter</taxon>
    </lineage>
</organism>
<evidence type="ECO:0000313" key="2">
    <source>
        <dbReference type="Proteomes" id="UP000831113"/>
    </source>
</evidence>
<keyword evidence="2" id="KW-1185">Reference proteome</keyword>
<proteinExistence type="predicted"/>
<gene>
    <name evidence="1" type="ORF">MTX78_15255</name>
</gene>
<dbReference type="RefSeq" id="WP_243796063.1">
    <property type="nucleotide sequence ID" value="NZ_CP094669.1"/>
</dbReference>
<protein>
    <submittedName>
        <fullName evidence="1">Uncharacterized protein</fullName>
    </submittedName>
</protein>
<reference evidence="1 2" key="1">
    <citation type="submission" date="2022-03" db="EMBL/GenBank/DDBJ databases">
        <title>Hymenobactersp. isolated from the air.</title>
        <authorList>
            <person name="Won M."/>
            <person name="Kwon S.-W."/>
        </authorList>
    </citation>
    <scope>NUCLEOTIDE SEQUENCE [LARGE SCALE GENOMIC DNA]</scope>
    <source>
        <strain evidence="1 2">KACC 21982</strain>
    </source>
</reference>
<dbReference type="Proteomes" id="UP000831113">
    <property type="component" value="Chromosome"/>
</dbReference>
<sequence length="300" mass="35424">MPPVKLHSCLVVFSDYRSYTRSEETSTAYLQDWERLRQDKEELRTNPEVLTRLQQEFAEKWQLKQDDALPVDLQYAFRDPWVQMPDGSYEHPSKEWREQYLNERLLYRIENGGDSHHPEFNTPTDTYIHNLLNFHFERQASNNLKDRFVRYVHNLIQVHLNERLEQAKNTNDSSISLLRVASQWDRRKTIVGKSEEKHNSKSSMPTSKQVGLLFEFLRHRGGITLDYPTTITLVAIVTGTDRETQLRFFNAPDYGHDHLMYTKRNIEWVISQLKLLGLDTIENEQWLRAKGKPEGTTSKS</sequence>